<name>A0A1K1SER2_9BACT</name>
<dbReference type="STRING" id="1004.SAMN05661012_05310"/>
<dbReference type="Gene3D" id="2.40.10.120">
    <property type="match status" value="1"/>
</dbReference>
<evidence type="ECO:0000313" key="4">
    <source>
        <dbReference type="Proteomes" id="UP001326715"/>
    </source>
</evidence>
<dbReference type="SUPFAM" id="SSF50494">
    <property type="entry name" value="Trypsin-like serine proteases"/>
    <property type="match status" value="1"/>
</dbReference>
<dbReference type="RefSeq" id="WP_072364318.1">
    <property type="nucleotide sequence ID" value="NZ_CP139972.1"/>
</dbReference>
<protein>
    <submittedName>
        <fullName evidence="2">Serine protease</fullName>
    </submittedName>
    <submittedName>
        <fullName evidence="1">Trypsin-like peptidase domain-containing protein</fullName>
    </submittedName>
</protein>
<dbReference type="GO" id="GO:0006508">
    <property type="term" value="P:proteolysis"/>
    <property type="evidence" value="ECO:0007669"/>
    <property type="project" value="UniProtKB-KW"/>
</dbReference>
<evidence type="ECO:0000313" key="2">
    <source>
        <dbReference type="EMBL" id="WQG87848.1"/>
    </source>
</evidence>
<keyword evidence="4" id="KW-1185">Reference proteome</keyword>
<sequence length="244" mass="26323">MFKNSEGKLVPKEASIFPLITFDPKSKVFNCVGTGFFITPFGGFVTAKHVFFKNDGTHRPTLYGVQSLEDGTRVVRTLKHLVVHPNADIAIGMLGDAKNNDRFNQNPVPASAFCLSFQPLQTGDAISTYAFPNTQNEWLDDDHQQFTFQGVWSSGIVEDFHPNGMGLLRNACYQTTMKIDGGASGGPVLHNATVVAVNSTGMDLGDVAISSLTPVTFLKDLSVPSENGNIPIPDLIAGGYITVI</sequence>
<keyword evidence="2" id="KW-0378">Hydrolase</keyword>
<accession>A0A1K1SER2</accession>
<organism evidence="1 3">
    <name type="scientific">Chitinophaga sancti</name>
    <dbReference type="NCBI Taxonomy" id="1004"/>
    <lineage>
        <taxon>Bacteria</taxon>
        <taxon>Pseudomonadati</taxon>
        <taxon>Bacteroidota</taxon>
        <taxon>Chitinophagia</taxon>
        <taxon>Chitinophagales</taxon>
        <taxon>Chitinophagaceae</taxon>
        <taxon>Chitinophaga</taxon>
    </lineage>
</organism>
<dbReference type="Pfam" id="PF13365">
    <property type="entry name" value="Trypsin_2"/>
    <property type="match status" value="1"/>
</dbReference>
<dbReference type="EMBL" id="FPIZ01000021">
    <property type="protein sequence ID" value="SFW82754.1"/>
    <property type="molecule type" value="Genomic_DNA"/>
</dbReference>
<dbReference type="GO" id="GO:0008233">
    <property type="term" value="F:peptidase activity"/>
    <property type="evidence" value="ECO:0007669"/>
    <property type="project" value="UniProtKB-KW"/>
</dbReference>
<reference evidence="1 3" key="1">
    <citation type="submission" date="2016-11" db="EMBL/GenBank/DDBJ databases">
        <authorList>
            <person name="Jaros S."/>
            <person name="Januszkiewicz K."/>
            <person name="Wedrychowicz H."/>
        </authorList>
    </citation>
    <scope>NUCLEOTIDE SEQUENCE [LARGE SCALE GENOMIC DNA]</scope>
    <source>
        <strain evidence="1 3">DSM 784</strain>
    </source>
</reference>
<evidence type="ECO:0000313" key="3">
    <source>
        <dbReference type="Proteomes" id="UP000183788"/>
    </source>
</evidence>
<dbReference type="OrthoDB" id="1494013at2"/>
<keyword evidence="2" id="KW-0645">Protease</keyword>
<dbReference type="Proteomes" id="UP001326715">
    <property type="component" value="Chromosome"/>
</dbReference>
<dbReference type="Proteomes" id="UP000183788">
    <property type="component" value="Unassembled WGS sequence"/>
</dbReference>
<reference evidence="2 4" key="2">
    <citation type="submission" date="2023-11" db="EMBL/GenBank/DDBJ databases">
        <title>MicrobeMod: A computational toolkit for identifying prokaryotic methylation and restriction-modification with nanopore sequencing.</title>
        <authorList>
            <person name="Crits-Christoph A."/>
            <person name="Kang S.C."/>
            <person name="Lee H."/>
            <person name="Ostrov N."/>
        </authorList>
    </citation>
    <scope>NUCLEOTIDE SEQUENCE [LARGE SCALE GENOMIC DNA]</scope>
    <source>
        <strain evidence="2 4">ATCC 23090</strain>
    </source>
</reference>
<proteinExistence type="predicted"/>
<evidence type="ECO:0000313" key="1">
    <source>
        <dbReference type="EMBL" id="SFW82754.1"/>
    </source>
</evidence>
<gene>
    <name evidence="1" type="ORF">SAMN05661012_05310</name>
    <name evidence="2" type="ORF">SR876_23250</name>
</gene>
<dbReference type="AlphaFoldDB" id="A0A1K1SER2"/>
<dbReference type="EMBL" id="CP140154">
    <property type="protein sequence ID" value="WQG87848.1"/>
    <property type="molecule type" value="Genomic_DNA"/>
</dbReference>
<dbReference type="InterPro" id="IPR009003">
    <property type="entry name" value="Peptidase_S1_PA"/>
</dbReference>